<evidence type="ECO:0000256" key="1">
    <source>
        <dbReference type="SAM" id="MobiDB-lite"/>
    </source>
</evidence>
<evidence type="ECO:0000259" key="2">
    <source>
        <dbReference type="PROSITE" id="PS50280"/>
    </source>
</evidence>
<protein>
    <recommendedName>
        <fullName evidence="2">SET domain-containing protein</fullName>
    </recommendedName>
</protein>
<dbReference type="PANTHER" id="PTHR12350:SF19">
    <property type="entry name" value="SET DOMAIN-CONTAINING PROTEIN"/>
    <property type="match status" value="1"/>
</dbReference>
<dbReference type="InterPro" id="IPR001214">
    <property type="entry name" value="SET_dom"/>
</dbReference>
<sequence>MSVLTATAAPVISTGSMPQETHKPSHPDTFKVVFTPGEFMSSLISLKDFKKGDVVTMITGYIPSERTRTSIQVGLRQHVEWNTDMVFAQHSCNPNLGVDLQYENKDEWRVVALRDIKVGDYLTWFYPSTEWDAWGGGFPCSCGTSRCIGHYKGGKGMTLEQLATYEYINPHIIDLHKLEDA</sequence>
<evidence type="ECO:0000313" key="3">
    <source>
        <dbReference type="EMBL" id="TFL03450.1"/>
    </source>
</evidence>
<dbReference type="OrthoDB" id="5984008at2759"/>
<evidence type="ECO:0000313" key="4">
    <source>
        <dbReference type="Proteomes" id="UP000305067"/>
    </source>
</evidence>
<reference evidence="3 4" key="1">
    <citation type="journal article" date="2019" name="Nat. Ecol. Evol.">
        <title>Megaphylogeny resolves global patterns of mushroom evolution.</title>
        <authorList>
            <person name="Varga T."/>
            <person name="Krizsan K."/>
            <person name="Foldi C."/>
            <person name="Dima B."/>
            <person name="Sanchez-Garcia M."/>
            <person name="Sanchez-Ramirez S."/>
            <person name="Szollosi G.J."/>
            <person name="Szarkandi J.G."/>
            <person name="Papp V."/>
            <person name="Albert L."/>
            <person name="Andreopoulos W."/>
            <person name="Angelini C."/>
            <person name="Antonin V."/>
            <person name="Barry K.W."/>
            <person name="Bougher N.L."/>
            <person name="Buchanan P."/>
            <person name="Buyck B."/>
            <person name="Bense V."/>
            <person name="Catcheside P."/>
            <person name="Chovatia M."/>
            <person name="Cooper J."/>
            <person name="Damon W."/>
            <person name="Desjardin D."/>
            <person name="Finy P."/>
            <person name="Geml J."/>
            <person name="Haridas S."/>
            <person name="Hughes K."/>
            <person name="Justo A."/>
            <person name="Karasinski D."/>
            <person name="Kautmanova I."/>
            <person name="Kiss B."/>
            <person name="Kocsube S."/>
            <person name="Kotiranta H."/>
            <person name="LaButti K.M."/>
            <person name="Lechner B.E."/>
            <person name="Liimatainen K."/>
            <person name="Lipzen A."/>
            <person name="Lukacs Z."/>
            <person name="Mihaltcheva S."/>
            <person name="Morgado L.N."/>
            <person name="Niskanen T."/>
            <person name="Noordeloos M.E."/>
            <person name="Ohm R.A."/>
            <person name="Ortiz-Santana B."/>
            <person name="Ovrebo C."/>
            <person name="Racz N."/>
            <person name="Riley R."/>
            <person name="Savchenko A."/>
            <person name="Shiryaev A."/>
            <person name="Soop K."/>
            <person name="Spirin V."/>
            <person name="Szebenyi C."/>
            <person name="Tomsovsky M."/>
            <person name="Tulloss R.E."/>
            <person name="Uehling J."/>
            <person name="Grigoriev I.V."/>
            <person name="Vagvolgyi C."/>
            <person name="Papp T."/>
            <person name="Martin F.M."/>
            <person name="Miettinen O."/>
            <person name="Hibbett D.S."/>
            <person name="Nagy L.G."/>
        </authorList>
    </citation>
    <scope>NUCLEOTIDE SEQUENCE [LARGE SCALE GENOMIC DNA]</scope>
    <source>
        <strain evidence="3 4">CBS 309.79</strain>
    </source>
</reference>
<gene>
    <name evidence="3" type="ORF">BDV98DRAFT_602886</name>
</gene>
<dbReference type="EMBL" id="ML178820">
    <property type="protein sequence ID" value="TFL03450.1"/>
    <property type="molecule type" value="Genomic_DNA"/>
</dbReference>
<dbReference type="Pfam" id="PF00856">
    <property type="entry name" value="SET"/>
    <property type="match status" value="1"/>
</dbReference>
<keyword evidence="4" id="KW-1185">Reference proteome</keyword>
<dbReference type="AlphaFoldDB" id="A0A5C3QRJ3"/>
<dbReference type="PANTHER" id="PTHR12350">
    <property type="entry name" value="HISTONE-LYSINE N-METHYLTRANSFERASE-RELATED"/>
    <property type="match status" value="1"/>
</dbReference>
<accession>A0A5C3QRJ3</accession>
<proteinExistence type="predicted"/>
<dbReference type="Gene3D" id="2.170.270.10">
    <property type="entry name" value="SET domain"/>
    <property type="match status" value="1"/>
</dbReference>
<dbReference type="InterPro" id="IPR046341">
    <property type="entry name" value="SET_dom_sf"/>
</dbReference>
<dbReference type="InterPro" id="IPR053201">
    <property type="entry name" value="Flavunoidine_N-MTase"/>
</dbReference>
<dbReference type="Proteomes" id="UP000305067">
    <property type="component" value="Unassembled WGS sequence"/>
</dbReference>
<dbReference type="SUPFAM" id="SSF82199">
    <property type="entry name" value="SET domain"/>
    <property type="match status" value="1"/>
</dbReference>
<name>A0A5C3QRJ3_9AGAR</name>
<dbReference type="STRING" id="1884261.A0A5C3QRJ3"/>
<feature type="region of interest" description="Disordered" evidence="1">
    <location>
        <begin position="1"/>
        <end position="26"/>
    </location>
</feature>
<feature type="domain" description="SET" evidence="2">
    <location>
        <begin position="28"/>
        <end position="127"/>
    </location>
</feature>
<organism evidence="3 4">
    <name type="scientific">Pterulicium gracile</name>
    <dbReference type="NCBI Taxonomy" id="1884261"/>
    <lineage>
        <taxon>Eukaryota</taxon>
        <taxon>Fungi</taxon>
        <taxon>Dikarya</taxon>
        <taxon>Basidiomycota</taxon>
        <taxon>Agaricomycotina</taxon>
        <taxon>Agaricomycetes</taxon>
        <taxon>Agaricomycetidae</taxon>
        <taxon>Agaricales</taxon>
        <taxon>Pleurotineae</taxon>
        <taxon>Pterulaceae</taxon>
        <taxon>Pterulicium</taxon>
    </lineage>
</organism>
<dbReference type="PROSITE" id="PS50280">
    <property type="entry name" value="SET"/>
    <property type="match status" value="1"/>
</dbReference>